<organism evidence="4 5">
    <name type="scientific">Chrysochromulina tobinii</name>
    <dbReference type="NCBI Taxonomy" id="1460289"/>
    <lineage>
        <taxon>Eukaryota</taxon>
        <taxon>Haptista</taxon>
        <taxon>Haptophyta</taxon>
        <taxon>Prymnesiophyceae</taxon>
        <taxon>Prymnesiales</taxon>
        <taxon>Chrysochromulinaceae</taxon>
        <taxon>Chrysochromulina</taxon>
    </lineage>
</organism>
<evidence type="ECO:0000313" key="5">
    <source>
        <dbReference type="Proteomes" id="UP000037460"/>
    </source>
</evidence>
<dbReference type="PANTHER" id="PTHR46093">
    <property type="entry name" value="ACYL-COA-BINDING DOMAIN-CONTAINING PROTEIN 5"/>
    <property type="match status" value="1"/>
</dbReference>
<proteinExistence type="predicted"/>
<dbReference type="Pfam" id="PF24681">
    <property type="entry name" value="Kelch_KLHDC2_KLHL20_DRC7"/>
    <property type="match status" value="1"/>
</dbReference>
<dbReference type="Proteomes" id="UP000037460">
    <property type="component" value="Unassembled WGS sequence"/>
</dbReference>
<accession>A0A0M0K8U9</accession>
<dbReference type="PANTHER" id="PTHR46093:SF18">
    <property type="entry name" value="FIBRONECTIN TYPE-III DOMAIN-CONTAINING PROTEIN"/>
    <property type="match status" value="1"/>
</dbReference>
<dbReference type="InterPro" id="IPR036047">
    <property type="entry name" value="F-box-like_dom_sf"/>
</dbReference>
<reference evidence="5" key="1">
    <citation type="journal article" date="2015" name="PLoS Genet.">
        <title>Genome Sequence and Transcriptome Analyses of Chrysochromulina tobin: Metabolic Tools for Enhanced Algal Fitness in the Prominent Order Prymnesiales (Haptophyceae).</title>
        <authorList>
            <person name="Hovde B.T."/>
            <person name="Deodato C.R."/>
            <person name="Hunsperger H.M."/>
            <person name="Ryken S.A."/>
            <person name="Yost W."/>
            <person name="Jha R.K."/>
            <person name="Patterson J."/>
            <person name="Monnat R.J. Jr."/>
            <person name="Barlow S.B."/>
            <person name="Starkenburg S.R."/>
            <person name="Cattolico R.A."/>
        </authorList>
    </citation>
    <scope>NUCLEOTIDE SEQUENCE</scope>
    <source>
        <strain evidence="5">CCMP291</strain>
    </source>
</reference>
<dbReference type="OrthoDB" id="10251809at2759"/>
<evidence type="ECO:0000256" key="2">
    <source>
        <dbReference type="ARBA" id="ARBA00022737"/>
    </source>
</evidence>
<keyword evidence="5" id="KW-1185">Reference proteome</keyword>
<evidence type="ECO:0000313" key="4">
    <source>
        <dbReference type="EMBL" id="KOO35286.1"/>
    </source>
</evidence>
<name>A0A0M0K8U9_9EUKA</name>
<gene>
    <name evidence="4" type="ORF">Ctob_012341</name>
</gene>
<keyword evidence="1" id="KW-0880">Kelch repeat</keyword>
<evidence type="ECO:0000256" key="3">
    <source>
        <dbReference type="SAM" id="MobiDB-lite"/>
    </source>
</evidence>
<dbReference type="AlphaFoldDB" id="A0A0M0K8U9"/>
<feature type="region of interest" description="Disordered" evidence="3">
    <location>
        <begin position="1"/>
        <end position="41"/>
    </location>
</feature>
<keyword evidence="2" id="KW-0677">Repeat</keyword>
<dbReference type="SUPFAM" id="SSF117281">
    <property type="entry name" value="Kelch motif"/>
    <property type="match status" value="1"/>
</dbReference>
<dbReference type="EMBL" id="JWZX01000924">
    <property type="protein sequence ID" value="KOO35286.1"/>
    <property type="molecule type" value="Genomic_DNA"/>
</dbReference>
<dbReference type="SUPFAM" id="SSF81383">
    <property type="entry name" value="F-box domain"/>
    <property type="match status" value="1"/>
</dbReference>
<comment type="caution">
    <text evidence="4">The sequence shown here is derived from an EMBL/GenBank/DDBJ whole genome shotgun (WGS) entry which is preliminary data.</text>
</comment>
<protein>
    <submittedName>
        <fullName evidence="4">Kelch repeat-containing protein</fullName>
    </submittedName>
</protein>
<dbReference type="Gene3D" id="2.120.10.80">
    <property type="entry name" value="Kelch-type beta propeller"/>
    <property type="match status" value="1"/>
</dbReference>
<dbReference type="InterPro" id="IPR015915">
    <property type="entry name" value="Kelch-typ_b-propeller"/>
</dbReference>
<evidence type="ECO:0000256" key="1">
    <source>
        <dbReference type="ARBA" id="ARBA00022441"/>
    </source>
</evidence>
<sequence>MQPNSQGDSAGSHVESRDSPVIQHGGSTPPAPPFPPDGSSEEMVLLDLHEDALAAIAAHTADAVDLCCLSAACRTFHRLIMEDDASTQLVWASLVAELIPVPPPERAPCAQLYRALSSCDDLRWLPTELKVCRADPQRMKHELVGRTGAAVCELAGASLLFGGTLNGNHGPVLGDLLVLDYDEASKSVSIWPAPMEVLGADGMEIHPGPRRGHSMTSTQLADGSHVACVLGGWGYDELTMAPALLHVVDEGGLFRWSRPQVRGSLPDGRAFHTATEVARSSILVYGGLGSGCCRNDLALLDLHRMLWSQPAVGGIPRCPGGRAGHGACFFMNRERRGELLLISGALRSASGDSHLDSVDVIEVESSFELDAHGDFGGTTLSLRWSDQSAWGNIVLPKVRTATYAVIARSVLCWGGVGDQGQSNGRLHVIDYERQRAREVHVREDPGVRGECSSPRARGGAVAIPLSPVLVLVLCGGDHPYDDEADVLTSHTLKLALE</sequence>